<feature type="non-terminal residue" evidence="2">
    <location>
        <position position="200"/>
    </location>
</feature>
<feature type="region of interest" description="Disordered" evidence="1">
    <location>
        <begin position="1"/>
        <end position="200"/>
    </location>
</feature>
<evidence type="ECO:0000256" key="1">
    <source>
        <dbReference type="SAM" id="MobiDB-lite"/>
    </source>
</evidence>
<dbReference type="EMBL" id="CADCVH010000100">
    <property type="protein sequence ID" value="CAA9468216.1"/>
    <property type="molecule type" value="Genomic_DNA"/>
</dbReference>
<organism evidence="2">
    <name type="scientific">uncultured Rubrobacteraceae bacterium</name>
    <dbReference type="NCBI Taxonomy" id="349277"/>
    <lineage>
        <taxon>Bacteria</taxon>
        <taxon>Bacillati</taxon>
        <taxon>Actinomycetota</taxon>
        <taxon>Rubrobacteria</taxon>
        <taxon>Rubrobacterales</taxon>
        <taxon>Rubrobacteraceae</taxon>
        <taxon>environmental samples</taxon>
    </lineage>
</organism>
<evidence type="ECO:0000313" key="2">
    <source>
        <dbReference type="EMBL" id="CAA9468216.1"/>
    </source>
</evidence>
<name>A0A6J4RI22_9ACTN</name>
<feature type="compositionally biased region" description="Basic residues" evidence="1">
    <location>
        <begin position="120"/>
        <end position="154"/>
    </location>
</feature>
<protein>
    <submittedName>
        <fullName evidence="2">HD domain protein</fullName>
    </submittedName>
</protein>
<feature type="compositionally biased region" description="Low complexity" evidence="1">
    <location>
        <begin position="16"/>
        <end position="32"/>
    </location>
</feature>
<dbReference type="AlphaFoldDB" id="A0A6J4RI22"/>
<gene>
    <name evidence="2" type="ORF">AVDCRST_MAG02-3377</name>
</gene>
<feature type="non-terminal residue" evidence="2">
    <location>
        <position position="1"/>
    </location>
</feature>
<reference evidence="2" key="1">
    <citation type="submission" date="2020-02" db="EMBL/GenBank/DDBJ databases">
        <authorList>
            <person name="Meier V. D."/>
        </authorList>
    </citation>
    <scope>NUCLEOTIDE SEQUENCE</scope>
    <source>
        <strain evidence="2">AVDCRST_MAG02</strain>
    </source>
</reference>
<feature type="compositionally biased region" description="Basic residues" evidence="1">
    <location>
        <begin position="67"/>
        <end position="83"/>
    </location>
</feature>
<sequence length="200" mass="22361">EVVGRRGRGARREGRYAPGLGPRPLPAGARPGRGAGRLRRHLLRRGDPARRRASPRRGPVQGVRPARAGRPRQALRRGRRAHPERRGFPAAGDAGRDRGHRGPPAREAPGRRRRGDPSQGRRRPGLPRRRRPLPRARHGRHRGRRPGHQGRRLARREPQAPDPGPPHPRNEQGYRPPPRRGDGPVHGRPGRRHFGAEVAV</sequence>
<accession>A0A6J4RI22</accession>
<proteinExistence type="predicted"/>